<name>A0A1P8MUN9_9RHOB</name>
<organism evidence="1 2">
    <name type="scientific">Tateyamaria omphalii</name>
    <dbReference type="NCBI Taxonomy" id="299262"/>
    <lineage>
        <taxon>Bacteria</taxon>
        <taxon>Pseudomonadati</taxon>
        <taxon>Pseudomonadota</taxon>
        <taxon>Alphaproteobacteria</taxon>
        <taxon>Rhodobacterales</taxon>
        <taxon>Roseobacteraceae</taxon>
        <taxon>Tateyamaria</taxon>
    </lineage>
</organism>
<dbReference type="AlphaFoldDB" id="A0A1P8MUN9"/>
<gene>
    <name evidence="1" type="ORF">BWR18_08730</name>
</gene>
<evidence type="ECO:0000313" key="2">
    <source>
        <dbReference type="Proteomes" id="UP000186336"/>
    </source>
</evidence>
<dbReference type="STRING" id="299262.BWR18_08730"/>
<dbReference type="EMBL" id="CP019312">
    <property type="protein sequence ID" value="APX11758.1"/>
    <property type="molecule type" value="Genomic_DNA"/>
</dbReference>
<dbReference type="OrthoDB" id="7865960at2"/>
<proteinExistence type="predicted"/>
<accession>A0A1P8MUN9</accession>
<dbReference type="KEGG" id="tom:BWR18_08730"/>
<reference evidence="1 2" key="1">
    <citation type="submission" date="2017-01" db="EMBL/GenBank/DDBJ databases">
        <title>Complete genome of Tateyamaria omphalii DOK1-4 isolated from seawater in Dokdo.</title>
        <authorList>
            <person name="Kim J.H."/>
            <person name="Chi W.-J."/>
        </authorList>
    </citation>
    <scope>NUCLEOTIDE SEQUENCE [LARGE SCALE GENOMIC DNA]</scope>
    <source>
        <strain evidence="1 2">DOK1-4</strain>
    </source>
</reference>
<keyword evidence="2" id="KW-1185">Reference proteome</keyword>
<dbReference type="Proteomes" id="UP000186336">
    <property type="component" value="Chromosome"/>
</dbReference>
<protein>
    <submittedName>
        <fullName evidence="1">Uncharacterized protein</fullName>
    </submittedName>
</protein>
<sequence length="64" mass="6999">MGLAAAINEAPERHLDDLVSYLSSEFAIGTLDSERTFEQADQGEVVSALKAWAYMHLNDVTQGD</sequence>
<dbReference type="RefSeq" id="WP_076627618.1">
    <property type="nucleotide sequence ID" value="NZ_CP019312.1"/>
</dbReference>
<evidence type="ECO:0000313" key="1">
    <source>
        <dbReference type="EMBL" id="APX11758.1"/>
    </source>
</evidence>